<dbReference type="RefSeq" id="WP_339162549.1">
    <property type="nucleotide sequence ID" value="NZ_LR743511.1"/>
</dbReference>
<evidence type="ECO:0000313" key="1">
    <source>
        <dbReference type="EMBL" id="CAA2144288.1"/>
    </source>
</evidence>
<name>A0A679KHL4_9HYPH</name>
<sequence length="298" mass="32619">MKMLRFLGLARDANEPSLRDRAAALGAYAARAIRREPLDQAGSERRVLIAGSLAAAVPLPAIAMAAGPVSTVSPDADLLAAGERYFQAKRAEETVRQAYGEAWMQVYPVLQTCPSALLVTMEEKFSVLGGWRWPSRLGVNLRHLPMRPEDSGKPRAADYIGEAWTGQALREAIRQAVTIMGRGGQTPHRIRRWHKMLPIADAFDTQMQGIEATSNYQGLRLARCEAEKELHAARLAIHGMVATTPEGLAVLTRLIGSYSWKDSGYGMPDLLRSAANVSGVDLTELEHQYASTHSSARF</sequence>
<gene>
    <name evidence="1" type="ORF">MBLL_03411</name>
</gene>
<reference evidence="1" key="1">
    <citation type="submission" date="2019-12" db="EMBL/GenBank/DDBJ databases">
        <authorList>
            <person name="Cremers G."/>
        </authorList>
    </citation>
    <scope>NUCLEOTIDE SEQUENCE</scope>
    <source>
        <strain evidence="1">Mbul2</strain>
    </source>
</reference>
<accession>A0A679KHL4</accession>
<dbReference type="AlphaFoldDB" id="A0A679KHL4"/>
<proteinExistence type="predicted"/>
<organism evidence="1">
    <name type="scientific">Methylobacterium bullatum</name>
    <dbReference type="NCBI Taxonomy" id="570505"/>
    <lineage>
        <taxon>Bacteria</taxon>
        <taxon>Pseudomonadati</taxon>
        <taxon>Pseudomonadota</taxon>
        <taxon>Alphaproteobacteria</taxon>
        <taxon>Hyphomicrobiales</taxon>
        <taxon>Methylobacteriaceae</taxon>
        <taxon>Methylobacterium</taxon>
    </lineage>
</organism>
<protein>
    <submittedName>
        <fullName evidence="1">Uncharacterized protein</fullName>
    </submittedName>
</protein>
<dbReference type="EMBL" id="LR743511">
    <property type="protein sequence ID" value="CAA2144288.1"/>
    <property type="molecule type" value="Genomic_DNA"/>
</dbReference>